<dbReference type="SMART" id="SM00731">
    <property type="entry name" value="SprT"/>
    <property type="match status" value="1"/>
</dbReference>
<name>A0A3N1P4L3_9GAMM</name>
<comment type="caution">
    <text evidence="2">The sequence shown here is derived from an EMBL/GenBank/DDBJ whole genome shotgun (WGS) entry which is preliminary data.</text>
</comment>
<sequence>MSKEVLDRAVEACFQKAEAQFGRRFSRPRVTLDLRGRAAGQAHMGKGLLRFNRAMYLANHQAFIDEVVPHEVAHWLAWQLHGPRIQPHGPQWQGLMTGLFGLPAKRTHDFDVQEQTFSYHCGCRQHQLTIRRHNKVLRGERYLCRRCGEPLNPGSAGGDGGLA</sequence>
<organism evidence="2 3">
    <name type="scientific">Gallaecimonas pentaromativorans</name>
    <dbReference type="NCBI Taxonomy" id="584787"/>
    <lineage>
        <taxon>Bacteria</taxon>
        <taxon>Pseudomonadati</taxon>
        <taxon>Pseudomonadota</taxon>
        <taxon>Gammaproteobacteria</taxon>
        <taxon>Enterobacterales</taxon>
        <taxon>Gallaecimonadaceae</taxon>
        <taxon>Gallaecimonas</taxon>
    </lineage>
</organism>
<dbReference type="STRING" id="584787.GCA_001247655_03878"/>
<dbReference type="AlphaFoldDB" id="A0A3N1P4L3"/>
<dbReference type="PANTHER" id="PTHR38773:SF1">
    <property type="entry name" value="PROTEIN SPRT"/>
    <property type="match status" value="1"/>
</dbReference>
<dbReference type="InterPro" id="IPR006640">
    <property type="entry name" value="SprT-like_domain"/>
</dbReference>
<dbReference type="RefSeq" id="WP_050659335.1">
    <property type="nucleotide sequence ID" value="NZ_LFWC01000008.1"/>
</dbReference>
<reference evidence="2 3" key="1">
    <citation type="submission" date="2018-11" db="EMBL/GenBank/DDBJ databases">
        <title>Genomic Encyclopedia of Type Strains, Phase IV (KMG-IV): sequencing the most valuable type-strain genomes for metagenomic binning, comparative biology and taxonomic classification.</title>
        <authorList>
            <person name="Goeker M."/>
        </authorList>
    </citation>
    <scope>NUCLEOTIDE SEQUENCE [LARGE SCALE GENOMIC DNA]</scope>
    <source>
        <strain evidence="2 3">DSM 21945</strain>
    </source>
</reference>
<dbReference type="EMBL" id="RJUL01000008">
    <property type="protein sequence ID" value="ROQ23435.1"/>
    <property type="molecule type" value="Genomic_DNA"/>
</dbReference>
<protein>
    <submittedName>
        <fullName evidence="2">SprT protein</fullName>
    </submittedName>
</protein>
<evidence type="ECO:0000259" key="1">
    <source>
        <dbReference type="SMART" id="SM00731"/>
    </source>
</evidence>
<keyword evidence="3" id="KW-1185">Reference proteome</keyword>
<evidence type="ECO:0000313" key="2">
    <source>
        <dbReference type="EMBL" id="ROQ23435.1"/>
    </source>
</evidence>
<dbReference type="GO" id="GO:0006950">
    <property type="term" value="P:response to stress"/>
    <property type="evidence" value="ECO:0007669"/>
    <property type="project" value="UniProtKB-ARBA"/>
</dbReference>
<dbReference type="OrthoDB" id="267364at2"/>
<accession>A0A3N1P4L3</accession>
<gene>
    <name evidence="2" type="ORF">EDC28_108173</name>
</gene>
<dbReference type="PANTHER" id="PTHR38773">
    <property type="entry name" value="PROTEIN SPRT"/>
    <property type="match status" value="1"/>
</dbReference>
<dbReference type="Proteomes" id="UP000268033">
    <property type="component" value="Unassembled WGS sequence"/>
</dbReference>
<dbReference type="NCBIfam" id="NF003421">
    <property type="entry name" value="PRK04860.1"/>
    <property type="match status" value="1"/>
</dbReference>
<dbReference type="Pfam" id="PF10263">
    <property type="entry name" value="SprT-like"/>
    <property type="match status" value="1"/>
</dbReference>
<evidence type="ECO:0000313" key="3">
    <source>
        <dbReference type="Proteomes" id="UP000268033"/>
    </source>
</evidence>
<dbReference type="Pfam" id="PF17283">
    <property type="entry name" value="Zn_ribbon_SprT"/>
    <property type="match status" value="1"/>
</dbReference>
<feature type="domain" description="SprT-like" evidence="1">
    <location>
        <begin position="8"/>
        <end position="154"/>
    </location>
</feature>
<proteinExistence type="predicted"/>
<dbReference type="InterPro" id="IPR035240">
    <property type="entry name" value="SprT_Zn_ribbon"/>
</dbReference>